<reference evidence="1" key="1">
    <citation type="submission" date="2020-06" db="EMBL/GenBank/DDBJ databases">
        <authorList>
            <person name="Li T."/>
            <person name="Hu X."/>
            <person name="Zhang T."/>
            <person name="Song X."/>
            <person name="Zhang H."/>
            <person name="Dai N."/>
            <person name="Sheng W."/>
            <person name="Hou X."/>
            <person name="Wei L."/>
        </authorList>
    </citation>
    <scope>NUCLEOTIDE SEQUENCE</scope>
    <source>
        <strain evidence="1">KEN1</strain>
        <tissue evidence="1">Leaf</tissue>
    </source>
</reference>
<protein>
    <submittedName>
        <fullName evidence="1">Uncharacterized protein</fullName>
    </submittedName>
</protein>
<organism evidence="1">
    <name type="scientific">Sesamum latifolium</name>
    <dbReference type="NCBI Taxonomy" id="2727402"/>
    <lineage>
        <taxon>Eukaryota</taxon>
        <taxon>Viridiplantae</taxon>
        <taxon>Streptophyta</taxon>
        <taxon>Embryophyta</taxon>
        <taxon>Tracheophyta</taxon>
        <taxon>Spermatophyta</taxon>
        <taxon>Magnoliopsida</taxon>
        <taxon>eudicotyledons</taxon>
        <taxon>Gunneridae</taxon>
        <taxon>Pentapetalae</taxon>
        <taxon>asterids</taxon>
        <taxon>lamiids</taxon>
        <taxon>Lamiales</taxon>
        <taxon>Pedaliaceae</taxon>
        <taxon>Sesamum</taxon>
    </lineage>
</organism>
<name>A0AAW2TPJ7_9LAMI</name>
<accession>A0AAW2TPJ7</accession>
<dbReference type="EMBL" id="JACGWN010000014">
    <property type="protein sequence ID" value="KAL0406128.1"/>
    <property type="molecule type" value="Genomic_DNA"/>
</dbReference>
<comment type="caution">
    <text evidence="1">The sequence shown here is derived from an EMBL/GenBank/DDBJ whole genome shotgun (WGS) entry which is preliminary data.</text>
</comment>
<evidence type="ECO:0000313" key="1">
    <source>
        <dbReference type="EMBL" id="KAL0406128.1"/>
    </source>
</evidence>
<sequence length="56" mass="6004">MEGTPLIQFGRAEQSGPRTSYNDALVITAVLANYEVWCIFIDSGSSTGILFGDAYG</sequence>
<reference evidence="1" key="2">
    <citation type="journal article" date="2024" name="Plant">
        <title>Genomic evolution and insights into agronomic trait innovations of Sesamum species.</title>
        <authorList>
            <person name="Miao H."/>
            <person name="Wang L."/>
            <person name="Qu L."/>
            <person name="Liu H."/>
            <person name="Sun Y."/>
            <person name="Le M."/>
            <person name="Wang Q."/>
            <person name="Wei S."/>
            <person name="Zheng Y."/>
            <person name="Lin W."/>
            <person name="Duan Y."/>
            <person name="Cao H."/>
            <person name="Xiong S."/>
            <person name="Wang X."/>
            <person name="Wei L."/>
            <person name="Li C."/>
            <person name="Ma Q."/>
            <person name="Ju M."/>
            <person name="Zhao R."/>
            <person name="Li G."/>
            <person name="Mu C."/>
            <person name="Tian Q."/>
            <person name="Mei H."/>
            <person name="Zhang T."/>
            <person name="Gao T."/>
            <person name="Zhang H."/>
        </authorList>
    </citation>
    <scope>NUCLEOTIDE SEQUENCE</scope>
    <source>
        <strain evidence="1">KEN1</strain>
    </source>
</reference>
<proteinExistence type="predicted"/>
<gene>
    <name evidence="1" type="ORF">Slati_3926700</name>
</gene>
<dbReference type="AlphaFoldDB" id="A0AAW2TPJ7"/>